<keyword evidence="4" id="KW-1185">Reference proteome</keyword>
<evidence type="ECO:0000256" key="2">
    <source>
        <dbReference type="SAM" id="Phobius"/>
    </source>
</evidence>
<reference evidence="3 4" key="1">
    <citation type="journal article" date="2013" name="ISME J.">
        <title>Metabolic model for the filamentous 'Candidatus Microthrix parvicella' based on genomic and metagenomic analyses.</title>
        <authorList>
            <person name="Jon McIlroy S."/>
            <person name="Kristiansen R."/>
            <person name="Albertsen M."/>
            <person name="Michael Karst S."/>
            <person name="Rossetti S."/>
            <person name="Lund Nielsen J."/>
            <person name="Tandoi V."/>
            <person name="James Seviour R."/>
            <person name="Nielsen P.H."/>
        </authorList>
    </citation>
    <scope>NUCLEOTIDE SEQUENCE [LARGE SCALE GENOMIC DNA]</scope>
    <source>
        <strain evidence="3 4">RN1</strain>
    </source>
</reference>
<feature type="transmembrane region" description="Helical" evidence="2">
    <location>
        <begin position="101"/>
        <end position="123"/>
    </location>
</feature>
<dbReference type="HOGENOM" id="CLU_1552476_0_0_11"/>
<sequence length="172" mass="19189">MNQNQTPQTVEPGKSHDSLLRIPALVVRVLGYMIYAYLVVVEVVLALAFTLQLLGANPTSEFVRWIYRSSDRAMNPFRGIFEPIQLGTSRQAVPAVFDTSFLFAMVIYGIVCIAVHMGVTWLGDRIHRMDRDRSRQARLDAYADSADTYPVQRPDLMGGATPTSDPSPTEVL</sequence>
<evidence type="ECO:0000256" key="1">
    <source>
        <dbReference type="SAM" id="MobiDB-lite"/>
    </source>
</evidence>
<feature type="compositionally biased region" description="Polar residues" evidence="1">
    <location>
        <begin position="161"/>
        <end position="172"/>
    </location>
</feature>
<gene>
    <name evidence="3" type="ORF">BN381_100075</name>
</gene>
<evidence type="ECO:0008006" key="5">
    <source>
        <dbReference type="Google" id="ProtNLM"/>
    </source>
</evidence>
<accession>R4YW95</accession>
<proteinExistence type="predicted"/>
<organism evidence="3 4">
    <name type="scientific">Candidatus Neomicrothrix parvicella RN1</name>
    <dbReference type="NCBI Taxonomy" id="1229780"/>
    <lineage>
        <taxon>Bacteria</taxon>
        <taxon>Bacillati</taxon>
        <taxon>Actinomycetota</taxon>
        <taxon>Acidimicrobiia</taxon>
        <taxon>Acidimicrobiales</taxon>
        <taxon>Microthrixaceae</taxon>
        <taxon>Candidatus Neomicrothrix</taxon>
    </lineage>
</organism>
<feature type="region of interest" description="Disordered" evidence="1">
    <location>
        <begin position="149"/>
        <end position="172"/>
    </location>
</feature>
<protein>
    <recommendedName>
        <fullName evidence="5">YggT family protein</fullName>
    </recommendedName>
</protein>
<dbReference type="eggNOG" id="ENOG50348TG">
    <property type="taxonomic scope" value="Bacteria"/>
</dbReference>
<keyword evidence="2" id="KW-0472">Membrane</keyword>
<dbReference type="AlphaFoldDB" id="R4YW95"/>
<evidence type="ECO:0000313" key="3">
    <source>
        <dbReference type="EMBL" id="CCM62188.1"/>
    </source>
</evidence>
<keyword evidence="2" id="KW-0812">Transmembrane</keyword>
<evidence type="ECO:0000313" key="4">
    <source>
        <dbReference type="Proteomes" id="UP000018291"/>
    </source>
</evidence>
<comment type="caution">
    <text evidence="3">The sequence shown here is derived from an EMBL/GenBank/DDBJ whole genome shotgun (WGS) entry which is preliminary data.</text>
</comment>
<dbReference type="OrthoDB" id="5245026at2"/>
<dbReference type="EMBL" id="CANL01000002">
    <property type="protein sequence ID" value="CCM62188.1"/>
    <property type="molecule type" value="Genomic_DNA"/>
</dbReference>
<name>R4YW95_9ACTN</name>
<feature type="transmembrane region" description="Helical" evidence="2">
    <location>
        <begin position="29"/>
        <end position="54"/>
    </location>
</feature>
<keyword evidence="2" id="KW-1133">Transmembrane helix</keyword>
<dbReference type="Proteomes" id="UP000018291">
    <property type="component" value="Unassembled WGS sequence"/>
</dbReference>
<dbReference type="RefSeq" id="WP_012223378.1">
    <property type="nucleotide sequence ID" value="NZ_HG422565.1"/>
</dbReference>
<dbReference type="STRING" id="1229780.BN381_100075"/>